<keyword evidence="4" id="KW-1185">Reference proteome</keyword>
<name>A0A7N0V160_KALFE</name>
<dbReference type="AlphaFoldDB" id="A0A7N0V160"/>
<keyword evidence="1" id="KW-0175">Coiled coil</keyword>
<proteinExistence type="predicted"/>
<sequence>MGYRRKRCMSFECGTPRAIVSRWLWGFKSGKEREEGLESGTERKDRRRRRKGGESGGGEEPHATCSTKRLSEELITDSNGDFENHDGGRPVVSVGQSKNDVIFSLGAGFGLALLLASSKSELSKMRELRTQMESLVRNAKDELQSIDKVSKSSKTHRTVEYSTTEVEESMNSNGYFSNTDYTPPSEKLAPMGFHDQDLQHGRRRQVRPLVDRRVMEIELESELKHLQLLCESDGWSKHSPKQNEGCLESTDWGPNAICGEVHQDPHQPLSQEHDGVPPEELALRLHEVLEARQEERIKELEVALQQAMKKLDEKETEASWWKETAQLFSQRLPEVPNPTLRKLSVLPAPHCPKRSIRLSDKLSSDILSKP</sequence>
<dbReference type="PANTHER" id="PTHR33476:SF22">
    <property type="entry name" value="PROTEIN POLAR LOCALIZATION DURING ASYMMETRIC DIVISION AND REDISTRIBUTION"/>
    <property type="match status" value="1"/>
</dbReference>
<evidence type="ECO:0000313" key="3">
    <source>
        <dbReference type="EnsemblPlants" id="Kaladp0095s0762.1.v1.1"/>
    </source>
</evidence>
<dbReference type="InterPro" id="IPR040348">
    <property type="entry name" value="POLAR-like"/>
</dbReference>
<evidence type="ECO:0000313" key="4">
    <source>
        <dbReference type="Proteomes" id="UP000594263"/>
    </source>
</evidence>
<dbReference type="Proteomes" id="UP000594263">
    <property type="component" value="Unplaced"/>
</dbReference>
<protein>
    <submittedName>
        <fullName evidence="3">Uncharacterized protein</fullName>
    </submittedName>
</protein>
<reference evidence="3" key="1">
    <citation type="submission" date="2021-01" db="UniProtKB">
        <authorList>
            <consortium name="EnsemblPlants"/>
        </authorList>
    </citation>
    <scope>IDENTIFICATION</scope>
</reference>
<dbReference type="EnsemblPlants" id="Kaladp0095s0762.1.v1.1">
    <property type="protein sequence ID" value="Kaladp0095s0762.1.v1.1"/>
    <property type="gene ID" value="Kaladp0095s0762.v1.1"/>
</dbReference>
<evidence type="ECO:0000256" key="2">
    <source>
        <dbReference type="SAM" id="MobiDB-lite"/>
    </source>
</evidence>
<evidence type="ECO:0000256" key="1">
    <source>
        <dbReference type="SAM" id="Coils"/>
    </source>
</evidence>
<dbReference type="GO" id="GO:0008356">
    <property type="term" value="P:asymmetric cell division"/>
    <property type="evidence" value="ECO:0007669"/>
    <property type="project" value="InterPro"/>
</dbReference>
<accession>A0A7N0V160</accession>
<dbReference type="Gramene" id="Kaladp0095s0762.1.v1.1">
    <property type="protein sequence ID" value="Kaladp0095s0762.1.v1.1"/>
    <property type="gene ID" value="Kaladp0095s0762.v1.1"/>
</dbReference>
<feature type="compositionally biased region" description="Basic and acidic residues" evidence="2">
    <location>
        <begin position="32"/>
        <end position="44"/>
    </location>
</feature>
<organism evidence="3 4">
    <name type="scientific">Kalanchoe fedtschenkoi</name>
    <name type="common">Lavender scallops</name>
    <name type="synonym">South American air plant</name>
    <dbReference type="NCBI Taxonomy" id="63787"/>
    <lineage>
        <taxon>Eukaryota</taxon>
        <taxon>Viridiplantae</taxon>
        <taxon>Streptophyta</taxon>
        <taxon>Embryophyta</taxon>
        <taxon>Tracheophyta</taxon>
        <taxon>Spermatophyta</taxon>
        <taxon>Magnoliopsida</taxon>
        <taxon>eudicotyledons</taxon>
        <taxon>Gunneridae</taxon>
        <taxon>Pentapetalae</taxon>
        <taxon>Saxifragales</taxon>
        <taxon>Crassulaceae</taxon>
        <taxon>Kalanchoe</taxon>
    </lineage>
</organism>
<feature type="coiled-coil region" evidence="1">
    <location>
        <begin position="290"/>
        <end position="317"/>
    </location>
</feature>
<dbReference type="OMA" id="DQHHHVY"/>
<feature type="region of interest" description="Disordered" evidence="2">
    <location>
        <begin position="32"/>
        <end position="69"/>
    </location>
</feature>
<dbReference type="PANTHER" id="PTHR33476">
    <property type="entry name" value="EMB|CAB62613.1"/>
    <property type="match status" value="1"/>
</dbReference>